<evidence type="ECO:0000256" key="3">
    <source>
        <dbReference type="SAM" id="SignalP"/>
    </source>
</evidence>
<reference evidence="5" key="1">
    <citation type="journal article" date="2010" name="Genome Biol.">
        <title>Genome sequence of the necrotrophic plant pathogen Pythium ultimum reveals original pathogenicity mechanisms and effector repertoire.</title>
        <authorList>
            <person name="Levesque C.A."/>
            <person name="Brouwer H."/>
            <person name="Cano L."/>
            <person name="Hamilton J.P."/>
            <person name="Holt C."/>
            <person name="Huitema E."/>
            <person name="Raffaele S."/>
            <person name="Robideau G.P."/>
            <person name="Thines M."/>
            <person name="Win J."/>
            <person name="Zerillo M.M."/>
            <person name="Beakes G.W."/>
            <person name="Boore J.L."/>
            <person name="Busam D."/>
            <person name="Dumas B."/>
            <person name="Ferriera S."/>
            <person name="Fuerstenberg S.I."/>
            <person name="Gachon C.M."/>
            <person name="Gaulin E."/>
            <person name="Govers F."/>
            <person name="Grenville-Briggs L."/>
            <person name="Horner N."/>
            <person name="Hostetler J."/>
            <person name="Jiang R.H."/>
            <person name="Johnson J."/>
            <person name="Krajaejun T."/>
            <person name="Lin H."/>
            <person name="Meijer H.J."/>
            <person name="Moore B."/>
            <person name="Morris P."/>
            <person name="Phuntmart V."/>
            <person name="Puiu D."/>
            <person name="Shetty J."/>
            <person name="Stajich J.E."/>
            <person name="Tripathy S."/>
            <person name="Wawra S."/>
            <person name="van West P."/>
            <person name="Whitty B.R."/>
            <person name="Coutinho P.M."/>
            <person name="Henrissat B."/>
            <person name="Martin F."/>
            <person name="Thomas P.D."/>
            <person name="Tyler B.M."/>
            <person name="De Vries R.P."/>
            <person name="Kamoun S."/>
            <person name="Yandell M."/>
            <person name="Tisserat N."/>
            <person name="Buell C.R."/>
        </authorList>
    </citation>
    <scope>NUCLEOTIDE SEQUENCE</scope>
    <source>
        <strain evidence="5">DAOM:BR144</strain>
    </source>
</reference>
<dbReference type="SUPFAM" id="SSF50494">
    <property type="entry name" value="Trypsin-like serine proteases"/>
    <property type="match status" value="1"/>
</dbReference>
<organism evidence="4 5">
    <name type="scientific">Globisporangium ultimum (strain ATCC 200006 / CBS 805.95 / DAOM BR144)</name>
    <name type="common">Pythium ultimum</name>
    <dbReference type="NCBI Taxonomy" id="431595"/>
    <lineage>
        <taxon>Eukaryota</taxon>
        <taxon>Sar</taxon>
        <taxon>Stramenopiles</taxon>
        <taxon>Oomycota</taxon>
        <taxon>Peronosporomycetes</taxon>
        <taxon>Pythiales</taxon>
        <taxon>Pythiaceae</taxon>
        <taxon>Globisporangium</taxon>
    </lineage>
</organism>
<dbReference type="Gene3D" id="2.40.10.10">
    <property type="entry name" value="Trypsin-like serine proteases"/>
    <property type="match status" value="2"/>
</dbReference>
<accession>K3WRW9</accession>
<dbReference type="STRING" id="431595.K3WRW9"/>
<evidence type="ECO:0000313" key="4">
    <source>
        <dbReference type="EnsemblProtists" id="PYU1_T007713"/>
    </source>
</evidence>
<feature type="region of interest" description="Disordered" evidence="2">
    <location>
        <begin position="404"/>
        <end position="427"/>
    </location>
</feature>
<dbReference type="InterPro" id="IPR043504">
    <property type="entry name" value="Peptidase_S1_PA_chymotrypsin"/>
</dbReference>
<dbReference type="HOGENOM" id="CLU_036779_2_0_1"/>
<dbReference type="VEuPathDB" id="FungiDB:PYU1_G007697"/>
<evidence type="ECO:0000256" key="2">
    <source>
        <dbReference type="SAM" id="MobiDB-lite"/>
    </source>
</evidence>
<proteinExistence type="predicted"/>
<keyword evidence="1" id="KW-0843">Virulence</keyword>
<keyword evidence="3" id="KW-0732">Signal</keyword>
<dbReference type="InterPro" id="IPR009003">
    <property type="entry name" value="Peptidase_S1_PA"/>
</dbReference>
<dbReference type="AlphaFoldDB" id="K3WRW9"/>
<dbReference type="InParanoid" id="K3WRW9"/>
<reference evidence="5" key="2">
    <citation type="submission" date="2010-04" db="EMBL/GenBank/DDBJ databases">
        <authorList>
            <person name="Buell R."/>
            <person name="Hamilton J."/>
            <person name="Hostetler J."/>
        </authorList>
    </citation>
    <scope>NUCLEOTIDE SEQUENCE [LARGE SCALE GENOMIC DNA]</scope>
    <source>
        <strain evidence="5">DAOM:BR144</strain>
    </source>
</reference>
<feature type="signal peptide" evidence="3">
    <location>
        <begin position="1"/>
        <end position="18"/>
    </location>
</feature>
<dbReference type="PANTHER" id="PTHR36234">
    <property type="entry name" value="LYSYL ENDOPEPTIDASE"/>
    <property type="match status" value="1"/>
</dbReference>
<keyword evidence="5" id="KW-1185">Reference proteome</keyword>
<dbReference type="eggNOG" id="ENOG502SG29">
    <property type="taxonomic scope" value="Eukaryota"/>
</dbReference>
<dbReference type="EMBL" id="GL376585">
    <property type="status" value="NOT_ANNOTATED_CDS"/>
    <property type="molecule type" value="Genomic_DNA"/>
</dbReference>
<dbReference type="Pfam" id="PF13365">
    <property type="entry name" value="Trypsin_2"/>
    <property type="match status" value="1"/>
</dbReference>
<name>K3WRW9_GLOUD</name>
<feature type="chain" id="PRO_5003868046" description="Serine protease" evidence="3">
    <location>
        <begin position="19"/>
        <end position="469"/>
    </location>
</feature>
<dbReference type="Proteomes" id="UP000019132">
    <property type="component" value="Unassembled WGS sequence"/>
</dbReference>
<protein>
    <recommendedName>
        <fullName evidence="6">Serine protease</fullName>
    </recommendedName>
</protein>
<feature type="compositionally biased region" description="Low complexity" evidence="2">
    <location>
        <begin position="404"/>
        <end position="415"/>
    </location>
</feature>
<sequence>MALLAVATLAATTRTAMAATPAPLVVAEAEAISLAINTTSRVATQNLISASRGSFMTVHFAQFNLAPGDKVIVRDAADSTSFEYAGLGRNDAGLDGGFFSSRIPGNQAVIEYVPGSDNDDVTGAFGYAVDKITRSASIASVSKICGTGDQTRPPKCYTNDPAVPQAYIKARAVARLLVDGEYGCTGWLLGSEGHLITNRHCIPDNQTAVNTEYEFDAEGASCSDECFSQGACPGAVVTTSATLVAVDKVFDYALLKLNTTMDLSKYGYLQFRTEGVALNEQIYIPQHPLYYGKRIAVMDDDGDVTRVHSILGPSTCGNYSIGYTADTDDGASGSPVVAASDNLVVALHKCGRSTTTCVNGGTDVRAILWDLKNKGIVVKDAVVDPSVPIPAGPWIPGYTVTPVTTSPPSANSSAPTPAPTQNRTEAELAPVPTVNSCRIFTTQSSCSRVWPGQCDWVDGACVMTPASAR</sequence>
<reference evidence="4" key="3">
    <citation type="submission" date="2015-02" db="UniProtKB">
        <authorList>
            <consortium name="EnsemblProtists"/>
        </authorList>
    </citation>
    <scope>IDENTIFICATION</scope>
    <source>
        <strain evidence="4">DAOM BR144</strain>
    </source>
</reference>
<evidence type="ECO:0000313" key="5">
    <source>
        <dbReference type="Proteomes" id="UP000019132"/>
    </source>
</evidence>
<evidence type="ECO:0000256" key="1">
    <source>
        <dbReference type="ARBA" id="ARBA00023026"/>
    </source>
</evidence>
<dbReference type="EnsemblProtists" id="PYU1_T007713">
    <property type="protein sequence ID" value="PYU1_T007713"/>
    <property type="gene ID" value="PYU1_G007697"/>
</dbReference>
<dbReference type="PANTHER" id="PTHR36234:SF5">
    <property type="entry name" value="LYSYL ENDOPEPTIDASE"/>
    <property type="match status" value="1"/>
</dbReference>
<evidence type="ECO:0008006" key="6">
    <source>
        <dbReference type="Google" id="ProtNLM"/>
    </source>
</evidence>